<dbReference type="AlphaFoldDB" id="A0A068VDC3"/>
<evidence type="ECO:0008006" key="3">
    <source>
        <dbReference type="Google" id="ProtNLM"/>
    </source>
</evidence>
<dbReference type="Proteomes" id="UP000295252">
    <property type="component" value="Chromosome I"/>
</dbReference>
<dbReference type="EMBL" id="HG739340">
    <property type="protein sequence ID" value="CDP18569.1"/>
    <property type="molecule type" value="Genomic_DNA"/>
</dbReference>
<reference evidence="2" key="1">
    <citation type="journal article" date="2014" name="Science">
        <title>The coffee genome provides insight into the convergent evolution of caffeine biosynthesis.</title>
        <authorList>
            <person name="Denoeud F."/>
            <person name="Carretero-Paulet L."/>
            <person name="Dereeper A."/>
            <person name="Droc G."/>
            <person name="Guyot R."/>
            <person name="Pietrella M."/>
            <person name="Zheng C."/>
            <person name="Alberti A."/>
            <person name="Anthony F."/>
            <person name="Aprea G."/>
            <person name="Aury J.M."/>
            <person name="Bento P."/>
            <person name="Bernard M."/>
            <person name="Bocs S."/>
            <person name="Campa C."/>
            <person name="Cenci A."/>
            <person name="Combes M.C."/>
            <person name="Crouzillat D."/>
            <person name="Da Silva C."/>
            <person name="Daddiego L."/>
            <person name="De Bellis F."/>
            <person name="Dussert S."/>
            <person name="Garsmeur O."/>
            <person name="Gayraud T."/>
            <person name="Guignon V."/>
            <person name="Jahn K."/>
            <person name="Jamilloux V."/>
            <person name="Joet T."/>
            <person name="Labadie K."/>
            <person name="Lan T."/>
            <person name="Leclercq J."/>
            <person name="Lepelley M."/>
            <person name="Leroy T."/>
            <person name="Li L.T."/>
            <person name="Librado P."/>
            <person name="Lopez L."/>
            <person name="Munoz A."/>
            <person name="Noel B."/>
            <person name="Pallavicini A."/>
            <person name="Perrotta G."/>
            <person name="Poncet V."/>
            <person name="Pot D."/>
            <person name="Priyono X."/>
            <person name="Rigoreau M."/>
            <person name="Rouard M."/>
            <person name="Rozas J."/>
            <person name="Tranchant-Dubreuil C."/>
            <person name="VanBuren R."/>
            <person name="Zhang Q."/>
            <person name="Andrade A.C."/>
            <person name="Argout X."/>
            <person name="Bertrand B."/>
            <person name="de Kochko A."/>
            <person name="Graziosi G."/>
            <person name="Henry R.J."/>
            <person name="Jayarama X."/>
            <person name="Ming R."/>
            <person name="Nagai C."/>
            <person name="Rounsley S."/>
            <person name="Sankoff D."/>
            <person name="Giuliano G."/>
            <person name="Albert V.A."/>
            <person name="Wincker P."/>
            <person name="Lashermes P."/>
        </authorList>
    </citation>
    <scope>NUCLEOTIDE SEQUENCE [LARGE SCALE GENOMIC DNA]</scope>
    <source>
        <strain evidence="2">cv. DH200-94</strain>
    </source>
</reference>
<dbReference type="SUPFAM" id="SSF46565">
    <property type="entry name" value="Chaperone J-domain"/>
    <property type="match status" value="1"/>
</dbReference>
<dbReference type="Gramene" id="CDP18569">
    <property type="protein sequence ID" value="CDP18569"/>
    <property type="gene ID" value="GSCOC_T00012398001"/>
</dbReference>
<dbReference type="PANTHER" id="PTHR33925:SF1">
    <property type="entry name" value="PROTEIN ACCUMULATION AND REPLICATION OF CHLOROPLASTS 6, CHLOROPLASTIC"/>
    <property type="match status" value="1"/>
</dbReference>
<dbReference type="InParanoid" id="A0A068VDC3"/>
<accession>A0A068VDC3</accession>
<dbReference type="InterPro" id="IPR036869">
    <property type="entry name" value="J_dom_sf"/>
</dbReference>
<dbReference type="PANTHER" id="PTHR33925">
    <property type="entry name" value="PLASTID DIVISION PROTEIN CDP1, CHLOROPLASTIC-RELATED"/>
    <property type="match status" value="1"/>
</dbReference>
<keyword evidence="2" id="KW-1185">Reference proteome</keyword>
<evidence type="ECO:0000313" key="2">
    <source>
        <dbReference type="Proteomes" id="UP000295252"/>
    </source>
</evidence>
<evidence type="ECO:0000313" key="1">
    <source>
        <dbReference type="EMBL" id="CDP18569.1"/>
    </source>
</evidence>
<organism evidence="1 2">
    <name type="scientific">Coffea canephora</name>
    <name type="common">Robusta coffee</name>
    <dbReference type="NCBI Taxonomy" id="49390"/>
    <lineage>
        <taxon>Eukaryota</taxon>
        <taxon>Viridiplantae</taxon>
        <taxon>Streptophyta</taxon>
        <taxon>Embryophyta</taxon>
        <taxon>Tracheophyta</taxon>
        <taxon>Spermatophyta</taxon>
        <taxon>Magnoliopsida</taxon>
        <taxon>eudicotyledons</taxon>
        <taxon>Gunneridae</taxon>
        <taxon>Pentapetalae</taxon>
        <taxon>asterids</taxon>
        <taxon>lamiids</taxon>
        <taxon>Gentianales</taxon>
        <taxon>Rubiaceae</taxon>
        <taxon>Ixoroideae</taxon>
        <taxon>Gardenieae complex</taxon>
        <taxon>Bertiereae - Coffeeae clade</taxon>
        <taxon>Coffeeae</taxon>
        <taxon>Coffea</taxon>
    </lineage>
</organism>
<dbReference type="STRING" id="49390.A0A068VDC3"/>
<protein>
    <recommendedName>
        <fullName evidence="3">J domain-containing protein</fullName>
    </recommendedName>
</protein>
<dbReference type="GO" id="GO:0010020">
    <property type="term" value="P:chloroplast fission"/>
    <property type="evidence" value="ECO:0007669"/>
    <property type="project" value="TreeGrafter"/>
</dbReference>
<gene>
    <name evidence="1" type="ORF">GSCOC_T00012398001</name>
</gene>
<sequence>MEVLRHRNMGICIPSLLSPGSTNTSSIPNSFSSATNKWAERLFADFQFLLSTIVTADHSDDNSATATLTPPFTIPTLAPTERSVKMPIDFYRILGIEAHFLGDGIRRAYEAKVSRPPHYGYSQDALVSRRMILQVACQTLANASSQREYNQGLADDEFGTIITQVPWDKVNFPFIYQTKFFTQKLLDEIAFQKVIFRLS</sequence>
<dbReference type="GO" id="GO:0009706">
    <property type="term" value="C:chloroplast inner membrane"/>
    <property type="evidence" value="ECO:0007669"/>
    <property type="project" value="TreeGrafter"/>
</dbReference>
<name>A0A068VDC3_COFCA</name>
<dbReference type="InterPro" id="IPR044685">
    <property type="entry name" value="CPD1-like"/>
</dbReference>
<dbReference type="PhylomeDB" id="A0A068VDC3"/>
<proteinExistence type="predicted"/>